<dbReference type="InterPro" id="IPR001650">
    <property type="entry name" value="Helicase_C-like"/>
</dbReference>
<evidence type="ECO:0000313" key="2">
    <source>
        <dbReference type="EMBL" id="VDK27892.1"/>
    </source>
</evidence>
<keyword evidence="3" id="KW-1185">Reference proteome</keyword>
<dbReference type="PROSITE" id="PS51194">
    <property type="entry name" value="HELICASE_CTER"/>
    <property type="match status" value="1"/>
</dbReference>
<dbReference type="InterPro" id="IPR027417">
    <property type="entry name" value="P-loop_NTPase"/>
</dbReference>
<organism evidence="4">
    <name type="scientific">Gongylonema pulchrum</name>
    <dbReference type="NCBI Taxonomy" id="637853"/>
    <lineage>
        <taxon>Eukaryota</taxon>
        <taxon>Metazoa</taxon>
        <taxon>Ecdysozoa</taxon>
        <taxon>Nematoda</taxon>
        <taxon>Chromadorea</taxon>
        <taxon>Rhabditida</taxon>
        <taxon>Spirurina</taxon>
        <taxon>Spiruromorpha</taxon>
        <taxon>Spiruroidea</taxon>
        <taxon>Gongylonematidae</taxon>
        <taxon>Gongylonema</taxon>
    </lineage>
</organism>
<feature type="domain" description="Helicase C-terminal" evidence="1">
    <location>
        <begin position="137"/>
        <end position="299"/>
    </location>
</feature>
<gene>
    <name evidence="2" type="ORF">GPUH_LOCUS339</name>
</gene>
<dbReference type="Gene3D" id="3.40.50.300">
    <property type="entry name" value="P-loop containing nucleotide triphosphate hydrolases"/>
    <property type="match status" value="3"/>
</dbReference>
<dbReference type="AlphaFoldDB" id="A0A183CV48"/>
<reference evidence="2 3" key="2">
    <citation type="submission" date="2018-11" db="EMBL/GenBank/DDBJ databases">
        <authorList>
            <consortium name="Pathogen Informatics"/>
        </authorList>
    </citation>
    <scope>NUCLEOTIDE SEQUENCE [LARGE SCALE GENOMIC DNA]</scope>
</reference>
<dbReference type="GO" id="GO:0005737">
    <property type="term" value="C:cytoplasm"/>
    <property type="evidence" value="ECO:0007669"/>
    <property type="project" value="TreeGrafter"/>
</dbReference>
<evidence type="ECO:0000313" key="3">
    <source>
        <dbReference type="Proteomes" id="UP000271098"/>
    </source>
</evidence>
<protein>
    <submittedName>
        <fullName evidence="4">Helicase C-terminal domain-containing protein</fullName>
    </submittedName>
</protein>
<reference evidence="4" key="1">
    <citation type="submission" date="2016-06" db="UniProtKB">
        <authorList>
            <consortium name="WormBaseParasite"/>
        </authorList>
    </citation>
    <scope>IDENTIFICATION</scope>
</reference>
<dbReference type="SUPFAM" id="SSF52540">
    <property type="entry name" value="P-loop containing nucleoside triphosphate hydrolases"/>
    <property type="match status" value="1"/>
</dbReference>
<dbReference type="SMART" id="SM00490">
    <property type="entry name" value="HELICc"/>
    <property type="match status" value="1"/>
</dbReference>
<accession>A0A183CV48</accession>
<dbReference type="PANTHER" id="PTHR14074">
    <property type="entry name" value="HELICASE WITH DEATH DOMAIN-RELATED"/>
    <property type="match status" value="1"/>
</dbReference>
<sequence>MQLLPNKYARSFSTNFFEKIIFCSSEKSVHDVIMESITNSGQNLGEISCKGKGIFLYAKSKKEKHNRGMIFQYLLFTGATIVLRKYQEELARPAYAGYNTVITAPTGSGKTVVAASIVKHHLILGKKNNMMCENFRTLNAEFTIKKDARAIVFVRMRDFAVRLAEQLNENEGLKALGVKSEIVTGDLGGQTAMAQRDTLARFENGETKILCATSVAEEGIDIQKCSLVIKYNYVTNEIAHIQRRGDYHLKIHFSSYFLYFKAKNEWRKQSQVNISAFAVRCFFTGEVCSRILPHVSPPLPPTLFLAQNGR</sequence>
<dbReference type="OrthoDB" id="416741at2759"/>
<proteinExistence type="predicted"/>
<name>A0A183CV48_9BILA</name>
<dbReference type="EMBL" id="UYRT01000277">
    <property type="protein sequence ID" value="VDK27892.1"/>
    <property type="molecule type" value="Genomic_DNA"/>
</dbReference>
<evidence type="ECO:0000259" key="1">
    <source>
        <dbReference type="PROSITE" id="PS51194"/>
    </source>
</evidence>
<dbReference type="PANTHER" id="PTHR14074:SF16">
    <property type="entry name" value="ANTIVIRAL INNATE IMMUNE RESPONSE RECEPTOR RIG-I"/>
    <property type="match status" value="1"/>
</dbReference>
<dbReference type="WBParaSite" id="GPUH_0000033801-mRNA-1">
    <property type="protein sequence ID" value="GPUH_0000033801-mRNA-1"/>
    <property type="gene ID" value="GPUH_0000033801"/>
</dbReference>
<dbReference type="InterPro" id="IPR051363">
    <property type="entry name" value="RLR_Helicase"/>
</dbReference>
<evidence type="ECO:0000313" key="4">
    <source>
        <dbReference type="WBParaSite" id="GPUH_0000033801-mRNA-1"/>
    </source>
</evidence>
<dbReference type="Proteomes" id="UP000271098">
    <property type="component" value="Unassembled WGS sequence"/>
</dbReference>
<dbReference type="Pfam" id="PF00271">
    <property type="entry name" value="Helicase_C"/>
    <property type="match status" value="1"/>
</dbReference>